<name>A0A1E8EX89_9CLOT</name>
<dbReference type="SUPFAM" id="SSF140683">
    <property type="entry name" value="SP0561-like"/>
    <property type="match status" value="1"/>
</dbReference>
<accession>A0A1E8EX89</accession>
<proteinExistence type="predicted"/>
<dbReference type="InterPro" id="IPR023883">
    <property type="entry name" value="CHP03980_redox-disulphide"/>
</dbReference>
<dbReference type="OrthoDB" id="15017at2"/>
<dbReference type="Gene3D" id="1.10.3910.10">
    <property type="entry name" value="SP0561-like"/>
    <property type="match status" value="1"/>
</dbReference>
<dbReference type="EMBL" id="LZFO01000028">
    <property type="protein sequence ID" value="OFI05372.1"/>
    <property type="molecule type" value="Genomic_DNA"/>
</dbReference>
<feature type="domain" description="DUF1858" evidence="1">
    <location>
        <begin position="3"/>
        <end position="55"/>
    </location>
</feature>
<keyword evidence="3" id="KW-1185">Reference proteome</keyword>
<dbReference type="InterPro" id="IPR015077">
    <property type="entry name" value="DUF1858"/>
</dbReference>
<dbReference type="Proteomes" id="UP000175744">
    <property type="component" value="Unassembled WGS sequence"/>
</dbReference>
<evidence type="ECO:0000313" key="2">
    <source>
        <dbReference type="EMBL" id="OFI05372.1"/>
    </source>
</evidence>
<dbReference type="STRING" id="1121290.CLAOCE_17490"/>
<sequence length="61" mass="6663">MKITKDMTIGEIIRNYPESAQVLMTFGMMCVGCPSSQGETLEQAAMVHGMDLEGLLKALNK</sequence>
<protein>
    <recommendedName>
        <fullName evidence="1">DUF1858 domain-containing protein</fullName>
    </recommendedName>
</protein>
<gene>
    <name evidence="2" type="ORF">CLOACE_17490</name>
</gene>
<evidence type="ECO:0000259" key="1">
    <source>
        <dbReference type="Pfam" id="PF08984"/>
    </source>
</evidence>
<dbReference type="RefSeq" id="WP_070110719.1">
    <property type="nucleotide sequence ID" value="NZ_LZFO01000028.1"/>
</dbReference>
<evidence type="ECO:0000313" key="3">
    <source>
        <dbReference type="Proteomes" id="UP000175744"/>
    </source>
</evidence>
<organism evidence="2 3">
    <name type="scientific">Clostridium acetireducens DSM 10703</name>
    <dbReference type="NCBI Taxonomy" id="1121290"/>
    <lineage>
        <taxon>Bacteria</taxon>
        <taxon>Bacillati</taxon>
        <taxon>Bacillota</taxon>
        <taxon>Clostridia</taxon>
        <taxon>Eubacteriales</taxon>
        <taxon>Clostridiaceae</taxon>
        <taxon>Clostridium</taxon>
    </lineage>
</organism>
<comment type="caution">
    <text evidence="2">The sequence shown here is derived from an EMBL/GenBank/DDBJ whole genome shotgun (WGS) entry which is preliminary data.</text>
</comment>
<dbReference type="PATRIC" id="fig|1121290.3.peg.1740"/>
<dbReference type="NCBIfam" id="TIGR03980">
    <property type="entry name" value="prismane_assoc"/>
    <property type="match status" value="1"/>
</dbReference>
<dbReference type="InterPro" id="IPR038062">
    <property type="entry name" value="ScdA-like_N_sf"/>
</dbReference>
<dbReference type="Pfam" id="PF08984">
    <property type="entry name" value="DUF1858"/>
    <property type="match status" value="1"/>
</dbReference>
<reference evidence="2 3" key="1">
    <citation type="submission" date="2016-06" db="EMBL/GenBank/DDBJ databases">
        <title>Genome sequence of Clostridium acetireducens DSM 10703.</title>
        <authorList>
            <person name="Poehlein A."/>
            <person name="Fluechter S."/>
            <person name="Duerre P."/>
            <person name="Daniel R."/>
        </authorList>
    </citation>
    <scope>NUCLEOTIDE SEQUENCE [LARGE SCALE GENOMIC DNA]</scope>
    <source>
        <strain evidence="2 3">DSM 10703</strain>
    </source>
</reference>
<dbReference type="AlphaFoldDB" id="A0A1E8EX89"/>
<dbReference type="PANTHER" id="PTHR39341:SF1">
    <property type="entry name" value="DUF1858 DOMAIN-CONTAINING PROTEIN"/>
    <property type="match status" value="1"/>
</dbReference>
<dbReference type="PANTHER" id="PTHR39341">
    <property type="entry name" value="BSL7085 PROTEIN"/>
    <property type="match status" value="1"/>
</dbReference>